<dbReference type="RefSeq" id="XP_033660567.1">
    <property type="nucleotide sequence ID" value="XM_033814534.1"/>
</dbReference>
<sequence length="132" mass="14349">MSSSASSFRAPPVCAAAVPGVLDVHAAESSAARTRQDVDARLVRHRLALAVVRKMIFKRVANEELNDPRRQRREVAVRCAKGASATGAATRSVGSGSRLQIQSLRRPFGFLLEQQHAPNHTQHPPPDSLPLR</sequence>
<organism evidence="2 3">
    <name type="scientific">Zasmidium cellare ATCC 36951</name>
    <dbReference type="NCBI Taxonomy" id="1080233"/>
    <lineage>
        <taxon>Eukaryota</taxon>
        <taxon>Fungi</taxon>
        <taxon>Dikarya</taxon>
        <taxon>Ascomycota</taxon>
        <taxon>Pezizomycotina</taxon>
        <taxon>Dothideomycetes</taxon>
        <taxon>Dothideomycetidae</taxon>
        <taxon>Mycosphaerellales</taxon>
        <taxon>Mycosphaerellaceae</taxon>
        <taxon>Zasmidium</taxon>
    </lineage>
</organism>
<reference evidence="2" key="1">
    <citation type="journal article" date="2020" name="Stud. Mycol.">
        <title>101 Dothideomycetes genomes: a test case for predicting lifestyles and emergence of pathogens.</title>
        <authorList>
            <person name="Haridas S."/>
            <person name="Albert R."/>
            <person name="Binder M."/>
            <person name="Bloem J."/>
            <person name="Labutti K."/>
            <person name="Salamov A."/>
            <person name="Andreopoulos B."/>
            <person name="Baker S."/>
            <person name="Barry K."/>
            <person name="Bills G."/>
            <person name="Bluhm B."/>
            <person name="Cannon C."/>
            <person name="Castanera R."/>
            <person name="Culley D."/>
            <person name="Daum C."/>
            <person name="Ezra D."/>
            <person name="Gonzalez J."/>
            <person name="Henrissat B."/>
            <person name="Kuo A."/>
            <person name="Liang C."/>
            <person name="Lipzen A."/>
            <person name="Lutzoni F."/>
            <person name="Magnuson J."/>
            <person name="Mondo S."/>
            <person name="Nolan M."/>
            <person name="Ohm R."/>
            <person name="Pangilinan J."/>
            <person name="Park H.-J."/>
            <person name="Ramirez L."/>
            <person name="Alfaro M."/>
            <person name="Sun H."/>
            <person name="Tritt A."/>
            <person name="Yoshinaga Y."/>
            <person name="Zwiers L.-H."/>
            <person name="Turgeon B."/>
            <person name="Goodwin S."/>
            <person name="Spatafora J."/>
            <person name="Crous P."/>
            <person name="Grigoriev I."/>
        </authorList>
    </citation>
    <scope>NUCLEOTIDE SEQUENCE</scope>
    <source>
        <strain evidence="2">ATCC 36951</strain>
    </source>
</reference>
<dbReference type="EMBL" id="ML993634">
    <property type="protein sequence ID" value="KAF2159678.1"/>
    <property type="molecule type" value="Genomic_DNA"/>
</dbReference>
<proteinExistence type="predicted"/>
<gene>
    <name evidence="2" type="ORF">M409DRAFT_60606</name>
</gene>
<dbReference type="GeneID" id="54567806"/>
<protein>
    <submittedName>
        <fullName evidence="2">Uncharacterized protein</fullName>
    </submittedName>
</protein>
<feature type="region of interest" description="Disordered" evidence="1">
    <location>
        <begin position="110"/>
        <end position="132"/>
    </location>
</feature>
<evidence type="ECO:0000313" key="2">
    <source>
        <dbReference type="EMBL" id="KAF2159678.1"/>
    </source>
</evidence>
<accession>A0A6A6C097</accession>
<evidence type="ECO:0000256" key="1">
    <source>
        <dbReference type="SAM" id="MobiDB-lite"/>
    </source>
</evidence>
<dbReference type="AlphaFoldDB" id="A0A6A6C097"/>
<evidence type="ECO:0000313" key="3">
    <source>
        <dbReference type="Proteomes" id="UP000799537"/>
    </source>
</evidence>
<keyword evidence="3" id="KW-1185">Reference proteome</keyword>
<dbReference type="Proteomes" id="UP000799537">
    <property type="component" value="Unassembled WGS sequence"/>
</dbReference>
<feature type="compositionally biased region" description="Pro residues" evidence="1">
    <location>
        <begin position="123"/>
        <end position="132"/>
    </location>
</feature>
<name>A0A6A6C097_ZASCE</name>